<gene>
    <name evidence="6" type="ORF">OESDEN_25654</name>
</gene>
<comment type="subunit">
    <text evidence="1">Self-associates forming complexes of several hundred monomers.</text>
</comment>
<sequence length="213" mass="23882">MAPRNHVDVITSEVLKRRDILWDKCGTRTPNLNRKRAQAWQDVRHALFATCDKDMSVEQIKRCWRAKKSQIRELIYKEKRYCFITMCYGFPKTMLSSYRQGTGGGVDEQLEAAIKKSLDLMSDEDIAVARLLGKEASFMGLRTAETTVVAAAPPSLASSPFEAQTREDPCCSGNGRASTADWVNNNPIDQTLSKELDGFDSLSDPDEDDQDPP</sequence>
<evidence type="ECO:0000313" key="7">
    <source>
        <dbReference type="Proteomes" id="UP000053660"/>
    </source>
</evidence>
<dbReference type="OrthoDB" id="5872938at2759"/>
<keyword evidence="7" id="KW-1185">Reference proteome</keyword>
<accession>A0A0B1RUL5</accession>
<evidence type="ECO:0000259" key="5">
    <source>
        <dbReference type="Pfam" id="PF13873"/>
    </source>
</evidence>
<evidence type="ECO:0000256" key="3">
    <source>
        <dbReference type="ARBA" id="ARBA00025466"/>
    </source>
</evidence>
<feature type="region of interest" description="Disordered" evidence="4">
    <location>
        <begin position="159"/>
        <end position="213"/>
    </location>
</feature>
<evidence type="ECO:0000256" key="2">
    <source>
        <dbReference type="ARBA" id="ARBA00016807"/>
    </source>
</evidence>
<dbReference type="AlphaFoldDB" id="A0A0B1RUL5"/>
<name>A0A0B1RUL5_OESDE</name>
<feature type="domain" description="Myb/SANT-like DNA-binding" evidence="5">
    <location>
        <begin position="7"/>
        <end position="73"/>
    </location>
</feature>
<comment type="function">
    <text evidence="3">Involved in transvection phenomena (= synapsis-dependent gene expression), where the synaptic pairing of chromosomes carrying genes with which zeste interacts influences the expression of these genes. Zeste binds to DNA and stimulates transcription from a nearby promoter.</text>
</comment>
<dbReference type="Pfam" id="PF13873">
    <property type="entry name" value="Myb_DNA-bind_5"/>
    <property type="match status" value="1"/>
</dbReference>
<feature type="compositionally biased region" description="Acidic residues" evidence="4">
    <location>
        <begin position="203"/>
        <end position="213"/>
    </location>
</feature>
<evidence type="ECO:0000313" key="6">
    <source>
        <dbReference type="EMBL" id="KHJ74730.1"/>
    </source>
</evidence>
<dbReference type="Proteomes" id="UP000053660">
    <property type="component" value="Unassembled WGS sequence"/>
</dbReference>
<dbReference type="InterPro" id="IPR028002">
    <property type="entry name" value="Myb_DNA-bind_5"/>
</dbReference>
<evidence type="ECO:0000256" key="4">
    <source>
        <dbReference type="SAM" id="MobiDB-lite"/>
    </source>
</evidence>
<feature type="compositionally biased region" description="Polar residues" evidence="4">
    <location>
        <begin position="175"/>
        <end position="191"/>
    </location>
</feature>
<organism evidence="6 7">
    <name type="scientific">Oesophagostomum dentatum</name>
    <name type="common">Nodular worm</name>
    <dbReference type="NCBI Taxonomy" id="61180"/>
    <lineage>
        <taxon>Eukaryota</taxon>
        <taxon>Metazoa</taxon>
        <taxon>Ecdysozoa</taxon>
        <taxon>Nematoda</taxon>
        <taxon>Chromadorea</taxon>
        <taxon>Rhabditida</taxon>
        <taxon>Rhabditina</taxon>
        <taxon>Rhabditomorpha</taxon>
        <taxon>Strongyloidea</taxon>
        <taxon>Strongylidae</taxon>
        <taxon>Oesophagostomum</taxon>
    </lineage>
</organism>
<dbReference type="EMBL" id="KN613439">
    <property type="protein sequence ID" value="KHJ74730.1"/>
    <property type="molecule type" value="Genomic_DNA"/>
</dbReference>
<feature type="non-terminal residue" evidence="6">
    <location>
        <position position="213"/>
    </location>
</feature>
<proteinExistence type="predicted"/>
<protein>
    <recommendedName>
        <fullName evidence="2">Regulatory protein zeste</fullName>
    </recommendedName>
</protein>
<evidence type="ECO:0000256" key="1">
    <source>
        <dbReference type="ARBA" id="ARBA00011764"/>
    </source>
</evidence>
<reference evidence="6 7" key="1">
    <citation type="submission" date="2014-03" db="EMBL/GenBank/DDBJ databases">
        <title>Draft genome of the hookworm Oesophagostomum dentatum.</title>
        <authorList>
            <person name="Mitreva M."/>
        </authorList>
    </citation>
    <scope>NUCLEOTIDE SEQUENCE [LARGE SCALE GENOMIC DNA]</scope>
    <source>
        <strain evidence="6 7">OD-Hann</strain>
    </source>
</reference>